<proteinExistence type="predicted"/>
<name>A0A8X6N0C7_NEPPI</name>
<evidence type="ECO:0000313" key="2">
    <source>
        <dbReference type="Proteomes" id="UP000887013"/>
    </source>
</evidence>
<dbReference type="AlphaFoldDB" id="A0A8X6N0C7"/>
<gene>
    <name evidence="1" type="ORF">NPIL_331301</name>
</gene>
<accession>A0A8X6N0C7</accession>
<keyword evidence="2" id="KW-1185">Reference proteome</keyword>
<dbReference type="Proteomes" id="UP000887013">
    <property type="component" value="Unassembled WGS sequence"/>
</dbReference>
<protein>
    <submittedName>
        <fullName evidence="1">Uncharacterized protein</fullName>
    </submittedName>
</protein>
<comment type="caution">
    <text evidence="1">The sequence shown here is derived from an EMBL/GenBank/DDBJ whole genome shotgun (WGS) entry which is preliminary data.</text>
</comment>
<reference evidence="1" key="1">
    <citation type="submission" date="2020-08" db="EMBL/GenBank/DDBJ databases">
        <title>Multicomponent nature underlies the extraordinary mechanical properties of spider dragline silk.</title>
        <authorList>
            <person name="Kono N."/>
            <person name="Nakamura H."/>
            <person name="Mori M."/>
            <person name="Yoshida Y."/>
            <person name="Ohtoshi R."/>
            <person name="Malay A.D."/>
            <person name="Moran D.A.P."/>
            <person name="Tomita M."/>
            <person name="Numata K."/>
            <person name="Arakawa K."/>
        </authorList>
    </citation>
    <scope>NUCLEOTIDE SEQUENCE</scope>
</reference>
<dbReference type="EMBL" id="BMAW01004152">
    <property type="protein sequence ID" value="GFS87264.1"/>
    <property type="molecule type" value="Genomic_DNA"/>
</dbReference>
<evidence type="ECO:0000313" key="1">
    <source>
        <dbReference type="EMBL" id="GFS87264.1"/>
    </source>
</evidence>
<sequence length="90" mass="10194">MQTAVSEVRKPSLQKHSIIFLNSSEPKNKHSAADHSCLHWKACFRHPFKISGSTVDLHSVQIREKGHFAAHAPVGQQRRLRHHVVDNVCP</sequence>
<organism evidence="1 2">
    <name type="scientific">Nephila pilipes</name>
    <name type="common">Giant wood spider</name>
    <name type="synonym">Nephila maculata</name>
    <dbReference type="NCBI Taxonomy" id="299642"/>
    <lineage>
        <taxon>Eukaryota</taxon>
        <taxon>Metazoa</taxon>
        <taxon>Ecdysozoa</taxon>
        <taxon>Arthropoda</taxon>
        <taxon>Chelicerata</taxon>
        <taxon>Arachnida</taxon>
        <taxon>Araneae</taxon>
        <taxon>Araneomorphae</taxon>
        <taxon>Entelegynae</taxon>
        <taxon>Araneoidea</taxon>
        <taxon>Nephilidae</taxon>
        <taxon>Nephila</taxon>
    </lineage>
</organism>